<dbReference type="InterPro" id="IPR018333">
    <property type="entry name" value="Squalene_cyclase"/>
</dbReference>
<dbReference type="EMBL" id="CAUOFW020004694">
    <property type="protein sequence ID" value="CAK9166812.1"/>
    <property type="molecule type" value="Genomic_DNA"/>
</dbReference>
<evidence type="ECO:0000313" key="2">
    <source>
        <dbReference type="Proteomes" id="UP001642360"/>
    </source>
</evidence>
<dbReference type="PANTHER" id="PTHR11764:SF71">
    <property type="entry name" value="TERPENE CYCLASE_MUTASE FAMILY MEMBER"/>
    <property type="match status" value="1"/>
</dbReference>
<keyword evidence="2" id="KW-1185">Reference proteome</keyword>
<dbReference type="PANTHER" id="PTHR11764">
    <property type="entry name" value="TERPENE CYCLASE/MUTASE FAMILY MEMBER"/>
    <property type="match status" value="1"/>
</dbReference>
<protein>
    <recommendedName>
        <fullName evidence="3">Beta-amyrin synthase</fullName>
    </recommendedName>
</protein>
<sequence>MWKLKIAEGHGPYLYSTNNFVGRQVWEFDPQAGTLEEREEVEKAREVYRKNRKQGVHACGDLLSRIQLIKESGMDLLSIPAVRVGEKEEVSLEAVTSAVKKAVLLNRAIQAKDGHWPAGIAGVNFFTPPLIIALYISGTLNTILTPEHKKELLRFLYNQQ</sequence>
<evidence type="ECO:0000313" key="1">
    <source>
        <dbReference type="EMBL" id="CAK9166812.1"/>
    </source>
</evidence>
<feature type="non-terminal residue" evidence="1">
    <location>
        <position position="160"/>
    </location>
</feature>
<dbReference type="SUPFAM" id="SSF48239">
    <property type="entry name" value="Terpenoid cyclases/Protein prenyltransferases"/>
    <property type="match status" value="1"/>
</dbReference>
<proteinExistence type="predicted"/>
<reference evidence="1 2" key="1">
    <citation type="submission" date="2024-02" db="EMBL/GenBank/DDBJ databases">
        <authorList>
            <person name="Vignale AGUSTIN F."/>
            <person name="Sosa J E."/>
            <person name="Modenutti C."/>
        </authorList>
    </citation>
    <scope>NUCLEOTIDE SEQUENCE [LARGE SCALE GENOMIC DNA]</scope>
</reference>
<evidence type="ECO:0008006" key="3">
    <source>
        <dbReference type="Google" id="ProtNLM"/>
    </source>
</evidence>
<name>A0ABC8TFB9_9AQUA</name>
<comment type="caution">
    <text evidence="1">The sequence shown here is derived from an EMBL/GenBank/DDBJ whole genome shotgun (WGS) entry which is preliminary data.</text>
</comment>
<gene>
    <name evidence="1" type="ORF">ILEXP_LOCUS36052</name>
</gene>
<accession>A0ABC8TFB9</accession>
<dbReference type="Proteomes" id="UP001642360">
    <property type="component" value="Unassembled WGS sequence"/>
</dbReference>
<dbReference type="AlphaFoldDB" id="A0ABC8TFB9"/>
<organism evidence="1 2">
    <name type="scientific">Ilex paraguariensis</name>
    <name type="common">yerba mate</name>
    <dbReference type="NCBI Taxonomy" id="185542"/>
    <lineage>
        <taxon>Eukaryota</taxon>
        <taxon>Viridiplantae</taxon>
        <taxon>Streptophyta</taxon>
        <taxon>Embryophyta</taxon>
        <taxon>Tracheophyta</taxon>
        <taxon>Spermatophyta</taxon>
        <taxon>Magnoliopsida</taxon>
        <taxon>eudicotyledons</taxon>
        <taxon>Gunneridae</taxon>
        <taxon>Pentapetalae</taxon>
        <taxon>asterids</taxon>
        <taxon>campanulids</taxon>
        <taxon>Aquifoliales</taxon>
        <taxon>Aquifoliaceae</taxon>
        <taxon>Ilex</taxon>
    </lineage>
</organism>
<dbReference type="InterPro" id="IPR008930">
    <property type="entry name" value="Terpenoid_cyclase/PrenylTrfase"/>
</dbReference>